<comment type="subcellular location">
    <subcellularLocation>
        <location evidence="1">Membrane</location>
        <topology evidence="1">Multi-pass membrane protein</topology>
    </subcellularLocation>
</comment>
<feature type="compositionally biased region" description="Polar residues" evidence="8">
    <location>
        <begin position="381"/>
        <end position="390"/>
    </location>
</feature>
<name>A0A8J2KB34_9HEXA</name>
<feature type="transmembrane region" description="Helical" evidence="9">
    <location>
        <begin position="876"/>
        <end position="894"/>
    </location>
</feature>
<feature type="transmembrane region" description="Helical" evidence="9">
    <location>
        <begin position="836"/>
        <end position="856"/>
    </location>
</feature>
<dbReference type="PANTHER" id="PTHR12011:SF471">
    <property type="entry name" value="G-PROTEIN COUPLED RECEPTORS FAMILY 2 PROFILE 2 DOMAIN-CONTAINING PROTEIN"/>
    <property type="match status" value="1"/>
</dbReference>
<organism evidence="12 13">
    <name type="scientific">Allacma fusca</name>
    <dbReference type="NCBI Taxonomy" id="39272"/>
    <lineage>
        <taxon>Eukaryota</taxon>
        <taxon>Metazoa</taxon>
        <taxon>Ecdysozoa</taxon>
        <taxon>Arthropoda</taxon>
        <taxon>Hexapoda</taxon>
        <taxon>Collembola</taxon>
        <taxon>Symphypleona</taxon>
        <taxon>Sminthuridae</taxon>
        <taxon>Allacma</taxon>
    </lineage>
</organism>
<feature type="region of interest" description="Disordered" evidence="8">
    <location>
        <begin position="1096"/>
        <end position="1135"/>
    </location>
</feature>
<dbReference type="EMBL" id="CAJVCH010319316">
    <property type="protein sequence ID" value="CAG7786511.1"/>
    <property type="molecule type" value="Genomic_DNA"/>
</dbReference>
<feature type="region of interest" description="Disordered" evidence="8">
    <location>
        <begin position="360"/>
        <end position="423"/>
    </location>
</feature>
<dbReference type="InterPro" id="IPR000203">
    <property type="entry name" value="GPS"/>
</dbReference>
<evidence type="ECO:0000259" key="11">
    <source>
        <dbReference type="PROSITE" id="PS50261"/>
    </source>
</evidence>
<evidence type="ECO:0000313" key="12">
    <source>
        <dbReference type="EMBL" id="CAG7786511.1"/>
    </source>
</evidence>
<dbReference type="InterPro" id="IPR000832">
    <property type="entry name" value="GPCR_2_secretin-like"/>
</dbReference>
<dbReference type="SUPFAM" id="SSF81321">
    <property type="entry name" value="Family A G protein-coupled receptor-like"/>
    <property type="match status" value="1"/>
</dbReference>
<evidence type="ECO:0000256" key="1">
    <source>
        <dbReference type="ARBA" id="ARBA00004141"/>
    </source>
</evidence>
<dbReference type="SMART" id="SM00303">
    <property type="entry name" value="GPS"/>
    <property type="match status" value="1"/>
</dbReference>
<comment type="caution">
    <text evidence="12">The sequence shown here is derived from an EMBL/GenBank/DDBJ whole genome shotgun (WGS) entry which is preliminary data.</text>
</comment>
<evidence type="ECO:0000256" key="5">
    <source>
        <dbReference type="ARBA" id="ARBA00023136"/>
    </source>
</evidence>
<dbReference type="Pfam" id="PF00002">
    <property type="entry name" value="7tm_2"/>
    <property type="match status" value="1"/>
</dbReference>
<dbReference type="GO" id="GO:0007189">
    <property type="term" value="P:adenylate cyclase-activating G protein-coupled receptor signaling pathway"/>
    <property type="evidence" value="ECO:0007669"/>
    <property type="project" value="TreeGrafter"/>
</dbReference>
<dbReference type="Pfam" id="PF01825">
    <property type="entry name" value="GPS"/>
    <property type="match status" value="1"/>
</dbReference>
<comment type="similarity">
    <text evidence="2">Belongs to the G-protein coupled receptor 2 family. Adhesion G-protein coupled receptor (ADGR) subfamily.</text>
</comment>
<reference evidence="12" key="1">
    <citation type="submission" date="2021-06" db="EMBL/GenBank/DDBJ databases">
        <authorList>
            <person name="Hodson N. C."/>
            <person name="Mongue J. A."/>
            <person name="Jaron S. K."/>
        </authorList>
    </citation>
    <scope>NUCLEOTIDE SEQUENCE</scope>
</reference>
<accession>A0A8J2KB34</accession>
<evidence type="ECO:0000256" key="2">
    <source>
        <dbReference type="ARBA" id="ARBA00007343"/>
    </source>
</evidence>
<evidence type="ECO:0000256" key="7">
    <source>
        <dbReference type="ARBA" id="ARBA00023180"/>
    </source>
</evidence>
<feature type="transmembrane region" description="Helical" evidence="9">
    <location>
        <begin position="1028"/>
        <end position="1050"/>
    </location>
</feature>
<dbReference type="FunFam" id="1.20.1070.10:FF:000058">
    <property type="entry name" value="Adhesion G protein-coupled receptor F5"/>
    <property type="match status" value="1"/>
</dbReference>
<evidence type="ECO:0000256" key="9">
    <source>
        <dbReference type="SAM" id="Phobius"/>
    </source>
</evidence>
<keyword evidence="6" id="KW-1015">Disulfide bond</keyword>
<dbReference type="InterPro" id="IPR017981">
    <property type="entry name" value="GPCR_2-like_7TM"/>
</dbReference>
<evidence type="ECO:0000259" key="10">
    <source>
        <dbReference type="PROSITE" id="PS50221"/>
    </source>
</evidence>
<feature type="compositionally biased region" description="Low complexity" evidence="8">
    <location>
        <begin position="399"/>
        <end position="420"/>
    </location>
</feature>
<dbReference type="PROSITE" id="PS50261">
    <property type="entry name" value="G_PROTEIN_RECEP_F2_4"/>
    <property type="match status" value="1"/>
</dbReference>
<evidence type="ECO:0000256" key="3">
    <source>
        <dbReference type="ARBA" id="ARBA00022692"/>
    </source>
</evidence>
<gene>
    <name evidence="12" type="ORF">AFUS01_LOCUS25076</name>
</gene>
<protein>
    <submittedName>
        <fullName evidence="12">Uncharacterized protein</fullName>
    </submittedName>
</protein>
<keyword evidence="13" id="KW-1185">Reference proteome</keyword>
<dbReference type="PROSITE" id="PS50221">
    <property type="entry name" value="GAIN_B"/>
    <property type="match status" value="1"/>
</dbReference>
<keyword evidence="7" id="KW-0325">Glycoprotein</keyword>
<keyword evidence="3 9" id="KW-0812">Transmembrane</keyword>
<evidence type="ECO:0000256" key="6">
    <source>
        <dbReference type="ARBA" id="ARBA00023157"/>
    </source>
</evidence>
<feature type="domain" description="GAIN-B" evidence="10">
    <location>
        <begin position="621"/>
        <end position="796"/>
    </location>
</feature>
<feature type="transmembrane region" description="Helical" evidence="9">
    <location>
        <begin position="995"/>
        <end position="1016"/>
    </location>
</feature>
<proteinExistence type="inferred from homology"/>
<dbReference type="GO" id="GO:0005886">
    <property type="term" value="C:plasma membrane"/>
    <property type="evidence" value="ECO:0007669"/>
    <property type="project" value="TreeGrafter"/>
</dbReference>
<feature type="transmembrane region" description="Helical" evidence="9">
    <location>
        <begin position="953"/>
        <end position="974"/>
    </location>
</feature>
<evidence type="ECO:0000256" key="8">
    <source>
        <dbReference type="SAM" id="MobiDB-lite"/>
    </source>
</evidence>
<sequence>MEFTSLRLLLVYSGGVLLFRTSSVLSLHYENQVSEDGLTSLEKGLGTAVTEDSSITSEVYQLSSGGSRKIRDDSTSLGTRMDPGIIPREDINSWGCYYFWSVSVGEGDVEYLSEIDVQTCFNHCHNKDGDTPVALIRGVQCICTTWDSDFLSLRLDNDYCKLQCNEGSTGASGTSFCGGNVAASAYCSKRDGRCEINTDTHKVLDDYNIMDLKKFYDPLRNEDMVKPIFESQQCLRCPQGVEDCFSMSFFKQPQDYFPLNDPIACVLNCRRKFWYENKMRSFRVAYLTWRGNAELGLYVPYCVCREDYPGNDTVTFVEEDQGQCDTQCPSNDLPAYCGNRTDRTILSAYCTSEQQPCLPLGQPNYEEPDDPSDGNPGPEPSNATSTSSTTKPDDRSESTPKQITSTTPSTTTEAQATEPSRNCSKKCRATVNDRLWEGCPGKFVTRPCRNGAAGLEKWYCLENAVFQNSMPDSSNCMTEWHSEMYKEFKTTLEKNNQSLTKNEAESFLSRMEVHCRPNETNTLPYYGHEIKNISDVMREIVNVTKVSLDELSKLLGKAMTLSGLLLSNKDPWQDLGEVSMRSEIGMAFFANLEQSAFTLSKLVNTEYSASYKASMLASDQFVLNFGARRNSSEKELIFPLDSAKSSYIRMDEGWENLVPEPDYVGYMVDTSLYDHIFPAELNSINTGENQILNGKLLSLTIKGLQRGNLQGRKVQITFQHHLEAWGNQVHNFPRKLHPSETPKVSLNTAVCVFWSVQTKTWSRDGCKLIQSNATHTVCECGHLTSFAVLMDPHNYVGKDLALEVLTFVLCPISVVCLLACLVVLSTVHAIQCQRTTITKHLCFCLTIGMILVLFVVDRNYFSLPTDFCVAAGIVTHYIYLAAFMWMAIEGVHLYKMVVHVFDSGRSHTTTYRVTAYGVPVLIVGITCVVGFLLKHQPYGGEMYCWLSETYIWFFMIPVALVVMANMIILFVALKTAIQMKTTTTHLQARQRNYRAWIRGSFSITVLLGLTWMPGFVLTLQSPVVVHVASYFFVFLNTSQGIFLFIFNCFLNEKVRRAAERNLGLPSWLSMSPSPSKDVSKVVELLHRMNLLNGQRSENNRAHSFESGKGDHEAWPKATSQKKSKQTADINSRNLSPDSYPYHIDLAHKDSLERLSDRALNVTNNKANFNANNSSQRAWW</sequence>
<evidence type="ECO:0000256" key="4">
    <source>
        <dbReference type="ARBA" id="ARBA00022989"/>
    </source>
</evidence>
<dbReference type="Proteomes" id="UP000708208">
    <property type="component" value="Unassembled WGS sequence"/>
</dbReference>
<feature type="compositionally biased region" description="Basic and acidic residues" evidence="8">
    <location>
        <begin position="1097"/>
        <end position="1114"/>
    </location>
</feature>
<dbReference type="OrthoDB" id="1100386at2759"/>
<dbReference type="GO" id="GO:0007166">
    <property type="term" value="P:cell surface receptor signaling pathway"/>
    <property type="evidence" value="ECO:0007669"/>
    <property type="project" value="InterPro"/>
</dbReference>
<dbReference type="GO" id="GO:0004930">
    <property type="term" value="F:G protein-coupled receptor activity"/>
    <property type="evidence" value="ECO:0007669"/>
    <property type="project" value="InterPro"/>
</dbReference>
<keyword evidence="4 9" id="KW-1133">Transmembrane helix</keyword>
<feature type="transmembrane region" description="Helical" evidence="9">
    <location>
        <begin position="800"/>
        <end position="824"/>
    </location>
</feature>
<dbReference type="InterPro" id="IPR057244">
    <property type="entry name" value="GAIN_B"/>
</dbReference>
<feature type="domain" description="G-protein coupled receptors family 2 profile 2" evidence="11">
    <location>
        <begin position="802"/>
        <end position="1051"/>
    </location>
</feature>
<feature type="transmembrane region" description="Helical" evidence="9">
    <location>
        <begin position="915"/>
        <end position="933"/>
    </location>
</feature>
<dbReference type="AlphaFoldDB" id="A0A8J2KB34"/>
<dbReference type="PANTHER" id="PTHR12011">
    <property type="entry name" value="ADHESION G-PROTEIN COUPLED RECEPTOR"/>
    <property type="match status" value="1"/>
</dbReference>
<evidence type="ECO:0000313" key="13">
    <source>
        <dbReference type="Proteomes" id="UP000708208"/>
    </source>
</evidence>
<feature type="compositionally biased region" description="Polar residues" evidence="8">
    <location>
        <begin position="1126"/>
        <end position="1135"/>
    </location>
</feature>
<keyword evidence="5 9" id="KW-0472">Membrane</keyword>